<dbReference type="InterPro" id="IPR052949">
    <property type="entry name" value="PA_immunity-related"/>
</dbReference>
<dbReference type="Proteomes" id="UP000293398">
    <property type="component" value="Unassembled WGS sequence"/>
</dbReference>
<name>A0A4Q7VQH2_9BURK</name>
<accession>A0A4Q7VQH2</accession>
<reference evidence="2 3" key="1">
    <citation type="submission" date="2019-02" db="EMBL/GenBank/DDBJ databases">
        <title>Genomic Encyclopedia of Type Strains, Phase IV (KMG-IV): sequencing the most valuable type-strain genomes for metagenomic binning, comparative biology and taxonomic classification.</title>
        <authorList>
            <person name="Goeker M."/>
        </authorList>
    </citation>
    <scope>NUCLEOTIDE SEQUENCE [LARGE SCALE GENOMIC DNA]</scope>
    <source>
        <strain evidence="2 3">DSM 23814</strain>
    </source>
</reference>
<evidence type="ECO:0000259" key="1">
    <source>
        <dbReference type="Pfam" id="PF09937"/>
    </source>
</evidence>
<dbReference type="EMBL" id="SHKO01000001">
    <property type="protein sequence ID" value="RZT98632.1"/>
    <property type="molecule type" value="Genomic_DNA"/>
</dbReference>
<dbReference type="Pfam" id="PF09937">
    <property type="entry name" value="DUF2169"/>
    <property type="match status" value="1"/>
</dbReference>
<dbReference type="PANTHER" id="PTHR42999:SF1">
    <property type="entry name" value="PENTAPEPTIDE REPEAT-CONTAINING PROTEIN"/>
    <property type="match status" value="1"/>
</dbReference>
<feature type="domain" description="DUF2169" evidence="1">
    <location>
        <begin position="40"/>
        <end position="301"/>
    </location>
</feature>
<dbReference type="InterPro" id="IPR018683">
    <property type="entry name" value="DUF2169"/>
</dbReference>
<evidence type="ECO:0000313" key="3">
    <source>
        <dbReference type="Proteomes" id="UP000293398"/>
    </source>
</evidence>
<dbReference type="Pfam" id="PF00805">
    <property type="entry name" value="Pentapeptide"/>
    <property type="match status" value="2"/>
</dbReference>
<dbReference type="PANTHER" id="PTHR42999">
    <property type="entry name" value="ANTIBIOTIC RESISTANCE PROTEIN MCBG"/>
    <property type="match status" value="1"/>
</dbReference>
<dbReference type="InterPro" id="IPR001646">
    <property type="entry name" value="5peptide_repeat"/>
</dbReference>
<dbReference type="Gene3D" id="2.160.20.80">
    <property type="entry name" value="E3 ubiquitin-protein ligase SopA"/>
    <property type="match status" value="4"/>
</dbReference>
<keyword evidence="3" id="KW-1185">Reference proteome</keyword>
<sequence>MKISKPFCLSIQIRPYRWRGQAHIGLSAAILVDNSKGYPVLQNEAGLWSFVAEHLNAEGILDLGMPKPQAEFLVSGNAYTAHSEDKTQCRVQVQVNDRVKQVQVYGDRYFLDNRITPAQPFEQLNIGWQNAYGGPGFANNPMGKGTVEETIHGVRVRRMPNVEWPDYPIRDFRETIHPAGLGAQSITWPVRFGKVGTYSEQWHKTDAPGFFPDMDPSLFNAAMPDQIFEGQAQLPPNTEYRVWNMHPDKPCWQGTVPAWQARCLVQLQKDAGTEPETHDVELVPTTLWLVPHLESYIVLFHATLPGWHDDGEEIKHILGALEWKYSPKTHDHYCRYMQTRLDHDESALLAYEDAQLLPENLQTAGFDLKPDLNGAMWEKQHRLQRYLLLHARSDLACMGLDAEHYLPEFVGPRPQPGMEQLLEKQRQRNLAVREHRAELVQAKAAAKRFKQSGGRDKTLPTLLGEPDFLKTIEDINARTRVPDPGNKQPNRALDELLAQISQAQASEDNSRIVQRQRHRGLLFSAQYRSGAYVLDQTIARERREKAIQAAQTDRDLSGMDLTGADLTGLIFDNCDFSQAVLMRADMTDATFIRCNLSEAVLFSGTYSKTQFEHCRFHTANMSRTRFDAVSYSSCDFHQAIIDESTFSRCDFSGATFSESVFRNVRFENTTMNALALDATVMLSCSLDHVAAKEARLNKCAFYECIFTNSAFADSWLIRCAFALCELSGMSFAGSVMSAFTLIAEKPVSDCDFSHAQISDGSMRGIHFQRPRFVQAVIRNTDCSKSVFEQADCRGLETPDGVFMRTEFRHSDFTAANLMTGLFRKSTFVRTNFSKVNFFRADFAQSNIDAGSLQHDNYTQQIQLEPTQKKESA</sequence>
<organism evidence="2 3">
    <name type="scientific">Advenella incenata</name>
    <dbReference type="NCBI Taxonomy" id="267800"/>
    <lineage>
        <taxon>Bacteria</taxon>
        <taxon>Pseudomonadati</taxon>
        <taxon>Pseudomonadota</taxon>
        <taxon>Betaproteobacteria</taxon>
        <taxon>Burkholderiales</taxon>
        <taxon>Alcaligenaceae</taxon>
    </lineage>
</organism>
<gene>
    <name evidence="2" type="ORF">EV681_0410</name>
</gene>
<protein>
    <submittedName>
        <fullName evidence="2">Pentapeptide repeat protein</fullName>
    </submittedName>
</protein>
<evidence type="ECO:0000313" key="2">
    <source>
        <dbReference type="EMBL" id="RZT98632.1"/>
    </source>
</evidence>
<dbReference type="RefSeq" id="WP_165392912.1">
    <property type="nucleotide sequence ID" value="NZ_SHKO01000001.1"/>
</dbReference>
<dbReference type="SUPFAM" id="SSF141571">
    <property type="entry name" value="Pentapeptide repeat-like"/>
    <property type="match status" value="2"/>
</dbReference>
<comment type="caution">
    <text evidence="2">The sequence shown here is derived from an EMBL/GenBank/DDBJ whole genome shotgun (WGS) entry which is preliminary data.</text>
</comment>
<dbReference type="AlphaFoldDB" id="A0A4Q7VQH2"/>
<proteinExistence type="predicted"/>